<evidence type="ECO:0000313" key="2">
    <source>
        <dbReference type="EMBL" id="TWT73925.1"/>
    </source>
</evidence>
<protein>
    <submittedName>
        <fullName evidence="2">Uncharacterized protein</fullName>
    </submittedName>
</protein>
<evidence type="ECO:0000313" key="3">
    <source>
        <dbReference type="Proteomes" id="UP000318053"/>
    </source>
</evidence>
<sequence length="180" mass="20204" precursor="true">MNRLKTVTALAATLVLLNCGIANAGDQEKPGVEVKLRSERDTAKIVVADDRVQISIRSAKGIGDATIRRIGPSWPECVVLRLHLKALEDFRVSGGDITLHASLSSYPSTPRIRRWKNDEEEILLGKESEYWMPIKRFDAKGDPAAEIPLKDGWIEIRLPAAFLAEQPLEITLRWIDFYRG</sequence>
<dbReference type="Proteomes" id="UP000318053">
    <property type="component" value="Unassembled WGS sequence"/>
</dbReference>
<accession>A0A5C5YHB0</accession>
<keyword evidence="1" id="KW-0732">Signal</keyword>
<gene>
    <name evidence="2" type="ORF">CA85_08070</name>
</gene>
<organism evidence="2 3">
    <name type="scientific">Allorhodopirellula solitaria</name>
    <dbReference type="NCBI Taxonomy" id="2527987"/>
    <lineage>
        <taxon>Bacteria</taxon>
        <taxon>Pseudomonadati</taxon>
        <taxon>Planctomycetota</taxon>
        <taxon>Planctomycetia</taxon>
        <taxon>Pirellulales</taxon>
        <taxon>Pirellulaceae</taxon>
        <taxon>Allorhodopirellula</taxon>
    </lineage>
</organism>
<dbReference type="RefSeq" id="WP_146390005.1">
    <property type="nucleotide sequence ID" value="NZ_SJPK01000002.1"/>
</dbReference>
<proteinExistence type="predicted"/>
<reference evidence="2 3" key="1">
    <citation type="submission" date="2019-02" db="EMBL/GenBank/DDBJ databases">
        <title>Deep-cultivation of Planctomycetes and their phenomic and genomic characterization uncovers novel biology.</title>
        <authorList>
            <person name="Wiegand S."/>
            <person name="Jogler M."/>
            <person name="Boedeker C."/>
            <person name="Pinto D."/>
            <person name="Vollmers J."/>
            <person name="Rivas-Marin E."/>
            <person name="Kohn T."/>
            <person name="Peeters S.H."/>
            <person name="Heuer A."/>
            <person name="Rast P."/>
            <person name="Oberbeckmann S."/>
            <person name="Bunk B."/>
            <person name="Jeske O."/>
            <person name="Meyerdierks A."/>
            <person name="Storesund J.E."/>
            <person name="Kallscheuer N."/>
            <person name="Luecker S."/>
            <person name="Lage O.M."/>
            <person name="Pohl T."/>
            <person name="Merkel B.J."/>
            <person name="Hornburger P."/>
            <person name="Mueller R.-W."/>
            <person name="Bruemmer F."/>
            <person name="Labrenz M."/>
            <person name="Spormann A.M."/>
            <person name="Op Den Camp H."/>
            <person name="Overmann J."/>
            <person name="Amann R."/>
            <person name="Jetten M.S.M."/>
            <person name="Mascher T."/>
            <person name="Medema M.H."/>
            <person name="Devos D.P."/>
            <person name="Kaster A.-K."/>
            <person name="Ovreas L."/>
            <person name="Rohde M."/>
            <person name="Galperin M.Y."/>
            <person name="Jogler C."/>
        </authorList>
    </citation>
    <scope>NUCLEOTIDE SEQUENCE [LARGE SCALE GENOMIC DNA]</scope>
    <source>
        <strain evidence="2 3">CA85</strain>
    </source>
</reference>
<feature type="signal peptide" evidence="1">
    <location>
        <begin position="1"/>
        <end position="24"/>
    </location>
</feature>
<comment type="caution">
    <text evidence="2">The sequence shown here is derived from an EMBL/GenBank/DDBJ whole genome shotgun (WGS) entry which is preliminary data.</text>
</comment>
<feature type="chain" id="PRO_5022996072" evidence="1">
    <location>
        <begin position="25"/>
        <end position="180"/>
    </location>
</feature>
<keyword evidence="3" id="KW-1185">Reference proteome</keyword>
<dbReference type="AlphaFoldDB" id="A0A5C5YHB0"/>
<dbReference type="EMBL" id="SJPK01000002">
    <property type="protein sequence ID" value="TWT73925.1"/>
    <property type="molecule type" value="Genomic_DNA"/>
</dbReference>
<name>A0A5C5YHB0_9BACT</name>
<evidence type="ECO:0000256" key="1">
    <source>
        <dbReference type="SAM" id="SignalP"/>
    </source>
</evidence>
<dbReference type="OrthoDB" id="282802at2"/>